<dbReference type="OrthoDB" id="1678688at2759"/>
<dbReference type="Gene3D" id="3.40.50.10140">
    <property type="entry name" value="Toll/interleukin-1 receptor homology (TIR) domain"/>
    <property type="match status" value="1"/>
</dbReference>
<protein>
    <recommendedName>
        <fullName evidence="3">TIR domain-containing protein</fullName>
    </recommendedName>
</protein>
<dbReference type="InterPro" id="IPR035897">
    <property type="entry name" value="Toll_tir_struct_dom_sf"/>
</dbReference>
<dbReference type="AlphaFoldDB" id="A0A8X7P272"/>
<reference evidence="1 2" key="1">
    <citation type="submission" date="2020-02" db="EMBL/GenBank/DDBJ databases">
        <authorList>
            <person name="Ma Q."/>
            <person name="Huang Y."/>
            <person name="Song X."/>
            <person name="Pei D."/>
        </authorList>
    </citation>
    <scope>NUCLEOTIDE SEQUENCE [LARGE SCALE GENOMIC DNA]</scope>
    <source>
        <strain evidence="1">Sxm20200214</strain>
        <tissue evidence="1">Leaf</tissue>
    </source>
</reference>
<dbReference type="EMBL" id="JAAMPC010000295">
    <property type="protein sequence ID" value="KAG2242962.1"/>
    <property type="molecule type" value="Genomic_DNA"/>
</dbReference>
<evidence type="ECO:0000313" key="1">
    <source>
        <dbReference type="EMBL" id="KAG2242962.1"/>
    </source>
</evidence>
<gene>
    <name evidence="1" type="ORF">Bca52824_095195</name>
</gene>
<sequence>METEVISKPHKLNFDVFLSFRGEDTCHNFTERVYDLPSVMEESYGGGNGLMPFRSEALLDLGEGSAVSDHGAVGVYGRLDKRNTMMALDARDLLRLESYGRFTKATET</sequence>
<organism evidence="1 2">
    <name type="scientific">Brassica carinata</name>
    <name type="common">Ethiopian mustard</name>
    <name type="synonym">Abyssinian cabbage</name>
    <dbReference type="NCBI Taxonomy" id="52824"/>
    <lineage>
        <taxon>Eukaryota</taxon>
        <taxon>Viridiplantae</taxon>
        <taxon>Streptophyta</taxon>
        <taxon>Embryophyta</taxon>
        <taxon>Tracheophyta</taxon>
        <taxon>Spermatophyta</taxon>
        <taxon>Magnoliopsida</taxon>
        <taxon>eudicotyledons</taxon>
        <taxon>Gunneridae</taxon>
        <taxon>Pentapetalae</taxon>
        <taxon>rosids</taxon>
        <taxon>malvids</taxon>
        <taxon>Brassicales</taxon>
        <taxon>Brassicaceae</taxon>
        <taxon>Brassiceae</taxon>
        <taxon>Brassica</taxon>
    </lineage>
</organism>
<evidence type="ECO:0008006" key="3">
    <source>
        <dbReference type="Google" id="ProtNLM"/>
    </source>
</evidence>
<accession>A0A8X7P272</accession>
<name>A0A8X7P272_BRACI</name>
<keyword evidence="2" id="KW-1185">Reference proteome</keyword>
<comment type="caution">
    <text evidence="1">The sequence shown here is derived from an EMBL/GenBank/DDBJ whole genome shotgun (WGS) entry which is preliminary data.</text>
</comment>
<evidence type="ECO:0000313" key="2">
    <source>
        <dbReference type="Proteomes" id="UP000886595"/>
    </source>
</evidence>
<dbReference type="Proteomes" id="UP000886595">
    <property type="component" value="Unassembled WGS sequence"/>
</dbReference>
<proteinExistence type="predicted"/>